<feature type="coiled-coil region" evidence="1">
    <location>
        <begin position="131"/>
        <end position="178"/>
    </location>
</feature>
<feature type="region of interest" description="Disordered" evidence="2">
    <location>
        <begin position="1"/>
        <end position="125"/>
    </location>
</feature>
<dbReference type="InParanoid" id="C3ZP47"/>
<evidence type="ECO:0000256" key="2">
    <source>
        <dbReference type="SAM" id="MobiDB-lite"/>
    </source>
</evidence>
<dbReference type="AlphaFoldDB" id="C3ZP47"/>
<dbReference type="CDD" id="cd00161">
    <property type="entry name" value="beta-trefoil_Ricin-like"/>
    <property type="match status" value="1"/>
</dbReference>
<dbReference type="Gene3D" id="2.80.10.50">
    <property type="match status" value="1"/>
</dbReference>
<accession>C3ZP47</accession>
<gene>
    <name evidence="3" type="ORF">BRAFLDRAFT_98782</name>
</gene>
<organism>
    <name type="scientific">Branchiostoma floridae</name>
    <name type="common">Florida lancelet</name>
    <name type="synonym">Amphioxus</name>
    <dbReference type="NCBI Taxonomy" id="7739"/>
    <lineage>
        <taxon>Eukaryota</taxon>
        <taxon>Metazoa</taxon>
        <taxon>Chordata</taxon>
        <taxon>Cephalochordata</taxon>
        <taxon>Leptocardii</taxon>
        <taxon>Amphioxiformes</taxon>
        <taxon>Branchiostomatidae</taxon>
        <taxon>Branchiostoma</taxon>
    </lineage>
</organism>
<reference evidence="3" key="1">
    <citation type="journal article" date="2008" name="Nature">
        <title>The amphioxus genome and the evolution of the chordate karyotype.</title>
        <authorList>
            <consortium name="US DOE Joint Genome Institute (JGI-PGF)"/>
            <person name="Putnam N.H."/>
            <person name="Butts T."/>
            <person name="Ferrier D.E.K."/>
            <person name="Furlong R.F."/>
            <person name="Hellsten U."/>
            <person name="Kawashima T."/>
            <person name="Robinson-Rechavi M."/>
            <person name="Shoguchi E."/>
            <person name="Terry A."/>
            <person name="Yu J.-K."/>
            <person name="Benito-Gutierrez E.L."/>
            <person name="Dubchak I."/>
            <person name="Garcia-Fernandez J."/>
            <person name="Gibson-Brown J.J."/>
            <person name="Grigoriev I.V."/>
            <person name="Horton A.C."/>
            <person name="de Jong P.J."/>
            <person name="Jurka J."/>
            <person name="Kapitonov V.V."/>
            <person name="Kohara Y."/>
            <person name="Kuroki Y."/>
            <person name="Lindquist E."/>
            <person name="Lucas S."/>
            <person name="Osoegawa K."/>
            <person name="Pennacchio L.A."/>
            <person name="Salamov A.A."/>
            <person name="Satou Y."/>
            <person name="Sauka-Spengler T."/>
            <person name="Schmutz J."/>
            <person name="Shin-I T."/>
            <person name="Toyoda A."/>
            <person name="Bronner-Fraser M."/>
            <person name="Fujiyama A."/>
            <person name="Holland L.Z."/>
            <person name="Holland P.W.H."/>
            <person name="Satoh N."/>
            <person name="Rokhsar D.S."/>
        </authorList>
    </citation>
    <scope>NUCLEOTIDE SEQUENCE [LARGE SCALE GENOMIC DNA]</scope>
    <source>
        <strain evidence="3">S238N-H82</strain>
        <tissue evidence="3">Testes</tissue>
    </source>
</reference>
<evidence type="ECO:0000256" key="1">
    <source>
        <dbReference type="SAM" id="Coils"/>
    </source>
</evidence>
<dbReference type="SUPFAM" id="SSF50370">
    <property type="entry name" value="Ricin B-like lectins"/>
    <property type="match status" value="1"/>
</dbReference>
<feature type="compositionally biased region" description="Polar residues" evidence="2">
    <location>
        <begin position="99"/>
        <end position="112"/>
    </location>
</feature>
<proteinExistence type="predicted"/>
<protein>
    <submittedName>
        <fullName evidence="3">Uncharacterized protein</fullName>
    </submittedName>
</protein>
<keyword evidence="1" id="KW-0175">Coiled coil</keyword>
<feature type="compositionally biased region" description="Basic and acidic residues" evidence="2">
    <location>
        <begin position="54"/>
        <end position="74"/>
    </location>
</feature>
<dbReference type="PROSITE" id="PS50231">
    <property type="entry name" value="RICIN_B_LECTIN"/>
    <property type="match status" value="1"/>
</dbReference>
<feature type="compositionally biased region" description="Basic and acidic residues" evidence="2">
    <location>
        <begin position="15"/>
        <end position="37"/>
    </location>
</feature>
<evidence type="ECO:0000313" key="3">
    <source>
        <dbReference type="EMBL" id="EEN45674.1"/>
    </source>
</evidence>
<dbReference type="EMBL" id="GG666655">
    <property type="protein sequence ID" value="EEN45674.1"/>
    <property type="molecule type" value="Genomic_DNA"/>
</dbReference>
<feature type="non-terminal residue" evidence="3">
    <location>
        <position position="364"/>
    </location>
</feature>
<name>C3ZP47_BRAFL</name>
<dbReference type="InterPro" id="IPR035992">
    <property type="entry name" value="Ricin_B-like_lectins"/>
</dbReference>
<sequence>MASDSALSESLEESTSEKQEDIPEKTPEDIASKKQEATSENASDENTSENQEVVPEKVSEESVETEVKLEKASEGNETEATANSDEIVENGNAPGGDVNGNSGLSGPSTPDAISNDAEGDPDEIIRECPNCKTYQNELRDSKAMISQLEVQASGASAAADLEAQLARLRAEFDACKSERDQCFMDRDSLRAQVDAAAAGAAEGEKLHFEFHSEELDLSVYGPPVSPIPPDSPAGLVLSSSGAFGAGGASGAASSSMSGASEESRRKSGFIRMTFKADDIRTILMRYAFHMTFRLSNMALTERGGKLYLEEKKADITDDQLWNLKDDTIISKSSSMALEVTGGSARKNAEIKLAKTSGSAAQKWG</sequence>